<dbReference type="InterPro" id="IPR011962">
    <property type="entry name" value="dCTP_deaminase"/>
</dbReference>
<dbReference type="GO" id="GO:0033973">
    <property type="term" value="F:dCTP deaminase (dUMP-forming) activity"/>
    <property type="evidence" value="ECO:0007669"/>
    <property type="project" value="UniProtKB-UniRule"/>
</dbReference>
<dbReference type="AlphaFoldDB" id="A0A5B8U2C0"/>
<dbReference type="PANTHER" id="PTHR42680">
    <property type="entry name" value="DCTP DEAMINASE"/>
    <property type="match status" value="1"/>
</dbReference>
<dbReference type="SUPFAM" id="SSF51283">
    <property type="entry name" value="dUTPase-like"/>
    <property type="match status" value="1"/>
</dbReference>
<keyword evidence="2 4" id="KW-0378">Hydrolase</keyword>
<dbReference type="KEGG" id="bsol:FSW04_05830"/>
<dbReference type="PANTHER" id="PTHR42680:SF3">
    <property type="entry name" value="DCTP DEAMINASE"/>
    <property type="match status" value="1"/>
</dbReference>
<sequence length="197" mass="21324">MQPASVLSDGTIRRLVAEGHLGIDPWDDRLVQPASVDLRLGTSFRVFHNHRIQVIDLADPPTGLTEHVEVAADEPFVIHPNEFVLGRTEEHVAIPDDIVARIEGKSSLGRLGLIVHATAGFVDPGFRGSLTLEITNFNSVPIVLRPGLPIAQLSFMTLDRPAERPYGHPDLGSHYHGQLEATESRYGAVPPGPATGS</sequence>
<comment type="function">
    <text evidence="4">Bifunctional enzyme that catalyzes both the deamination of dCTP to dUTP and the hydrolysis of dUTP to dUMP without releasing the toxic dUTP intermediate.</text>
</comment>
<feature type="binding site" evidence="4">
    <location>
        <position position="166"/>
    </location>
    <ligand>
        <name>dCTP</name>
        <dbReference type="ChEBI" id="CHEBI:61481"/>
    </ligand>
</feature>
<comment type="catalytic activity">
    <reaction evidence="4">
        <text>dCTP + 2 H2O = dUMP + NH4(+) + diphosphate</text>
        <dbReference type="Rhea" id="RHEA:19205"/>
        <dbReference type="ChEBI" id="CHEBI:15377"/>
        <dbReference type="ChEBI" id="CHEBI:28938"/>
        <dbReference type="ChEBI" id="CHEBI:33019"/>
        <dbReference type="ChEBI" id="CHEBI:61481"/>
        <dbReference type="ChEBI" id="CHEBI:246422"/>
        <dbReference type="EC" id="3.5.4.30"/>
    </reaction>
</comment>
<feature type="binding site" evidence="4">
    <location>
        <begin position="105"/>
        <end position="110"/>
    </location>
    <ligand>
        <name>dCTP</name>
        <dbReference type="ChEBI" id="CHEBI:61481"/>
    </ligand>
</feature>
<feature type="site" description="Important for bifunctional activity" evidence="4">
    <location>
        <begin position="120"/>
        <end position="121"/>
    </location>
</feature>
<protein>
    <recommendedName>
        <fullName evidence="4">dCTP deaminase, dUMP-forming</fullName>
        <ecNumber evidence="4">3.5.4.30</ecNumber>
    </recommendedName>
    <alternativeName>
        <fullName evidence="4">Bifunctional dCTP deaminase:dUTPase</fullName>
    </alternativeName>
    <alternativeName>
        <fullName evidence="4">DCD-DUT</fullName>
    </alternativeName>
</protein>
<feature type="active site" description="Proton donor/acceptor" evidence="4">
    <location>
        <position position="133"/>
    </location>
</feature>
<reference evidence="5 6" key="1">
    <citation type="journal article" date="2018" name="J. Microbiol.">
        <title>Baekduia soli gen. nov., sp. nov., a novel bacterium isolated from the soil of Baekdu Mountain and proposal of a novel family name, Baekduiaceae fam. nov.</title>
        <authorList>
            <person name="An D.S."/>
            <person name="Siddiqi M.Z."/>
            <person name="Kim K.H."/>
            <person name="Yu H.S."/>
            <person name="Im W.T."/>
        </authorList>
    </citation>
    <scope>NUCLEOTIDE SEQUENCE [LARGE SCALE GENOMIC DNA]</scope>
    <source>
        <strain evidence="5 6">BR7-21</strain>
    </source>
</reference>
<comment type="caution">
    <text evidence="4">Lacks conserved residue(s) required for the propagation of feature annotation.</text>
</comment>
<accession>A0A5B8U2C0</accession>
<organism evidence="5 6">
    <name type="scientific">Baekduia soli</name>
    <dbReference type="NCBI Taxonomy" id="496014"/>
    <lineage>
        <taxon>Bacteria</taxon>
        <taxon>Bacillati</taxon>
        <taxon>Actinomycetota</taxon>
        <taxon>Thermoleophilia</taxon>
        <taxon>Solirubrobacterales</taxon>
        <taxon>Baekduiaceae</taxon>
        <taxon>Baekduia</taxon>
    </lineage>
</organism>
<evidence type="ECO:0000313" key="5">
    <source>
        <dbReference type="EMBL" id="QEC47156.1"/>
    </source>
</evidence>
<dbReference type="GO" id="GO:0008829">
    <property type="term" value="F:dCTP deaminase activity"/>
    <property type="evidence" value="ECO:0007669"/>
    <property type="project" value="InterPro"/>
</dbReference>
<feature type="binding site" evidence="4">
    <location>
        <begin position="131"/>
        <end position="133"/>
    </location>
    <ligand>
        <name>dCTP</name>
        <dbReference type="ChEBI" id="CHEBI:61481"/>
    </ligand>
</feature>
<feature type="binding site" evidence="4">
    <location>
        <position position="178"/>
    </location>
    <ligand>
        <name>dCTP</name>
        <dbReference type="ChEBI" id="CHEBI:61481"/>
    </ligand>
</feature>
<dbReference type="InterPro" id="IPR036157">
    <property type="entry name" value="dUTPase-like_sf"/>
</dbReference>
<dbReference type="GO" id="GO:0006226">
    <property type="term" value="P:dUMP biosynthetic process"/>
    <property type="evidence" value="ECO:0007669"/>
    <property type="project" value="UniProtKB-UniRule"/>
</dbReference>
<dbReference type="NCBIfam" id="TIGR02274">
    <property type="entry name" value="dCTP_deam"/>
    <property type="match status" value="1"/>
</dbReference>
<dbReference type="FunFam" id="2.70.40.10:FF:000005">
    <property type="entry name" value="dCTP deaminase, dUMP-forming"/>
    <property type="match status" value="1"/>
</dbReference>
<dbReference type="UniPathway" id="UPA00610">
    <property type="reaction ID" value="UER00667"/>
</dbReference>
<feature type="binding site" evidence="4">
    <location>
        <position position="123"/>
    </location>
    <ligand>
        <name>dCTP</name>
        <dbReference type="ChEBI" id="CHEBI:61481"/>
    </ligand>
</feature>
<dbReference type="EMBL" id="CP042430">
    <property type="protein sequence ID" value="QEC47156.1"/>
    <property type="molecule type" value="Genomic_DNA"/>
</dbReference>
<dbReference type="Pfam" id="PF22769">
    <property type="entry name" value="DCD"/>
    <property type="match status" value="1"/>
</dbReference>
<feature type="binding site" evidence="4">
    <location>
        <position position="152"/>
    </location>
    <ligand>
        <name>dCTP</name>
        <dbReference type="ChEBI" id="CHEBI:61481"/>
    </ligand>
</feature>
<name>A0A5B8U2C0_9ACTN</name>
<proteinExistence type="inferred from homology"/>
<dbReference type="Proteomes" id="UP000321805">
    <property type="component" value="Chromosome"/>
</dbReference>
<keyword evidence="1 4" id="KW-0547">Nucleotide-binding</keyword>
<evidence type="ECO:0000256" key="2">
    <source>
        <dbReference type="ARBA" id="ARBA00022801"/>
    </source>
</evidence>
<dbReference type="CDD" id="cd07557">
    <property type="entry name" value="trimeric_dUTPase"/>
    <property type="match status" value="1"/>
</dbReference>
<dbReference type="EC" id="3.5.4.30" evidence="4"/>
<evidence type="ECO:0000256" key="1">
    <source>
        <dbReference type="ARBA" id="ARBA00022741"/>
    </source>
</evidence>
<evidence type="ECO:0000256" key="4">
    <source>
        <dbReference type="HAMAP-Rule" id="MF_00146"/>
    </source>
</evidence>
<dbReference type="Gene3D" id="2.70.40.10">
    <property type="match status" value="1"/>
</dbReference>
<dbReference type="GO" id="GO:0000166">
    <property type="term" value="F:nucleotide binding"/>
    <property type="evidence" value="ECO:0007669"/>
    <property type="project" value="UniProtKB-KW"/>
</dbReference>
<comment type="similarity">
    <text evidence="4">Belongs to the dCTP deaminase family.</text>
</comment>
<dbReference type="RefSeq" id="WP_146917244.1">
    <property type="nucleotide sequence ID" value="NZ_CP042430.1"/>
</dbReference>
<dbReference type="HAMAP" id="MF_00146">
    <property type="entry name" value="dCTP_deaminase"/>
    <property type="match status" value="1"/>
</dbReference>
<evidence type="ECO:0000256" key="3">
    <source>
        <dbReference type="ARBA" id="ARBA00023080"/>
    </source>
</evidence>
<dbReference type="GO" id="GO:0006229">
    <property type="term" value="P:dUTP biosynthetic process"/>
    <property type="evidence" value="ECO:0007669"/>
    <property type="project" value="InterPro"/>
</dbReference>
<evidence type="ECO:0000313" key="6">
    <source>
        <dbReference type="Proteomes" id="UP000321805"/>
    </source>
</evidence>
<dbReference type="OrthoDB" id="9780956at2"/>
<keyword evidence="6" id="KW-1185">Reference proteome</keyword>
<gene>
    <name evidence="4" type="primary">dcd</name>
    <name evidence="5" type="ORF">FSW04_05830</name>
</gene>
<keyword evidence="3 4" id="KW-0546">Nucleotide metabolism</keyword>
<dbReference type="GO" id="GO:0015949">
    <property type="term" value="P:nucleobase-containing small molecule interconversion"/>
    <property type="evidence" value="ECO:0007669"/>
    <property type="project" value="TreeGrafter"/>
</dbReference>
<comment type="pathway">
    <text evidence="4">Pyrimidine metabolism; dUMP biosynthesis; dUMP from dCTP: step 1/1.</text>
</comment>
<dbReference type="InterPro" id="IPR033704">
    <property type="entry name" value="dUTPase_trimeric"/>
</dbReference>
<comment type="subunit">
    <text evidence="4">Homotrimer.</text>
</comment>